<name>A0A8S3UPA0_MYTED</name>
<proteinExistence type="predicted"/>
<dbReference type="Gene3D" id="1.20.1270.60">
    <property type="entry name" value="Arfaptin homology (AH) domain/BAR domain"/>
    <property type="match status" value="1"/>
</dbReference>
<dbReference type="Proteomes" id="UP000683360">
    <property type="component" value="Unassembled WGS sequence"/>
</dbReference>
<evidence type="ECO:0000256" key="1">
    <source>
        <dbReference type="SAM" id="MobiDB-lite"/>
    </source>
</evidence>
<gene>
    <name evidence="3" type="ORF">MEDL_55132</name>
</gene>
<dbReference type="PANTHER" id="PTHR47020">
    <property type="entry name" value="HILLARIN"/>
    <property type="match status" value="1"/>
</dbReference>
<feature type="domain" description="KY-like immunoglobulin-like" evidence="2">
    <location>
        <begin position="705"/>
        <end position="790"/>
    </location>
</feature>
<dbReference type="InterPro" id="IPR053041">
    <property type="entry name" value="Transglut-like_Superfamily_Mod"/>
</dbReference>
<accession>A0A8S3UPA0</accession>
<feature type="compositionally biased region" description="Polar residues" evidence="1">
    <location>
        <begin position="172"/>
        <end position="187"/>
    </location>
</feature>
<feature type="region of interest" description="Disordered" evidence="1">
    <location>
        <begin position="1126"/>
        <end position="1159"/>
    </location>
</feature>
<dbReference type="Pfam" id="PF23265">
    <property type="entry name" value="Ig-like_KY"/>
    <property type="match status" value="3"/>
</dbReference>
<comment type="caution">
    <text evidence="3">The sequence shown here is derived from an EMBL/GenBank/DDBJ whole genome shotgun (WGS) entry which is preliminary data.</text>
</comment>
<evidence type="ECO:0000313" key="4">
    <source>
        <dbReference type="Proteomes" id="UP000683360"/>
    </source>
</evidence>
<protein>
    <recommendedName>
        <fullName evidence="2">KY-like immunoglobulin-like domain-containing protein</fullName>
    </recommendedName>
</protein>
<dbReference type="InterPro" id="IPR056564">
    <property type="entry name" value="Ig-like_KY"/>
</dbReference>
<organism evidence="3 4">
    <name type="scientific">Mytilus edulis</name>
    <name type="common">Blue mussel</name>
    <dbReference type="NCBI Taxonomy" id="6550"/>
    <lineage>
        <taxon>Eukaryota</taxon>
        <taxon>Metazoa</taxon>
        <taxon>Spiralia</taxon>
        <taxon>Lophotrochozoa</taxon>
        <taxon>Mollusca</taxon>
        <taxon>Bivalvia</taxon>
        <taxon>Autobranchia</taxon>
        <taxon>Pteriomorphia</taxon>
        <taxon>Mytilida</taxon>
        <taxon>Mytiloidea</taxon>
        <taxon>Mytilidae</taxon>
        <taxon>Mytilinae</taxon>
        <taxon>Mytilus</taxon>
    </lineage>
</organism>
<reference evidence="3" key="1">
    <citation type="submission" date="2021-03" db="EMBL/GenBank/DDBJ databases">
        <authorList>
            <person name="Bekaert M."/>
        </authorList>
    </citation>
    <scope>NUCLEOTIDE SEQUENCE</scope>
</reference>
<feature type="domain" description="KY-like immunoglobulin-like" evidence="2">
    <location>
        <begin position="586"/>
        <end position="693"/>
    </location>
</feature>
<dbReference type="PANTHER" id="PTHR47020:SF1">
    <property type="entry name" value="HILLARIN"/>
    <property type="match status" value="1"/>
</dbReference>
<feature type="domain" description="KY-like immunoglobulin-like" evidence="2">
    <location>
        <begin position="441"/>
        <end position="571"/>
    </location>
</feature>
<sequence length="1441" mass="165018">MSKFTDSSLIVEDYSDKRKSDEARWREDLTEHFRKLGFHREVPTPELLREAQDVYRRLDWERPVDDDGNVLPSPPMTSKEDVLDEEAFAVLDEHAIKTPFTYINQHIRYLVGYLLQPTNRHRCRQSQSSDKVSYLLQPTDTDVDKARVPELLTQMSIKPELPSPTNRHRCRQSQSSDKVSYLNQPTDTDVDKARVLTRHRCRQSQSSDKDKVSYPNQPRDTDVDKPVLLQPTDTDVDKARVLTSQSSDKVSYLLQPTDTDVDKARVLTRWLARCLEDDYVRHLPRTEWTTDDSTASYLWKLRRRTMDYDELFHVLCEHADIKFELVRGCVRNTINYEVGADFKNQRKTWTAALLDGEWRLIDVRWICEAAYGVTKNNWRLIEDEKGKVSTKRAMQENRGTYKTHCRFREFYFLADPEIFVFDHFPDDDKWQLLARTVTYDEAKELPAIRSDFFQEKLTLKSHPKSNVSSNDGQVTFEIGFDTSKRMTFAYKLYRSKGCREQVVSTRSALDRFVFLERDLDEGVMRAVIRFPFVGQFLFELHGSEKSDTHHALLVTYFLTCHDIKEDCKPLPPNIREEWGPGEDTKDMGMVPLTHRKGQIEADDGDAEIKFSLDRELEFKHDLVKGEVDIPVTEGHILHTIENGEMSINVRLPEAGEYALNVMAKEKNKKTRFAPACSYLVSCQDEPLESDPFPDTEGKQLGPTATFAQLGFSEDDPWPSFVTNLVTGEYKMAIKRKRNILVAASLELEEGDTTTDYHNYVSVDTKGELVLICATFPKMGTYTLTVFARNTDAVDDSDLFLPLYVKIIEVVLPTLTGTPVPTTALLPAWCHGYSIKEPEHCCLPSNEKVMMSIAIPEASVVLVKGHPECKMKKNENGYWEGLLKTGPPGSVIDIMAKETNRDQAEKIVSYEVVSKEDLLQMEMKQEVTFRDALNRLESKEAEKQSRIITRLNQAVDDRNRPKLEKCLARAKELNPKGATVDITRAEVLLRELLDEEGRLIARKELRKATRISDIPSLEAAVRKFKHLQMVEEDGDFSAAVEVLRNLLDKKGMLRYSPPSHDVKKDVTLHTATGENLFHGRNTGGVHIYVLPDGHVQQQELTGAESSFLHHSMRSFHKDTTQLTFSEIPESKGDDSFTGPSHHFSGPTLGTSTPQKPHKSSAMFPELLREARLKSKMAQQSDDEPDQDEVEAALDEIEKEEHISKDWGGRRTWKNRTMNVFKKYWHSMKEKSQVSEETLNDDIEKEIQRLRHINTMCRKMSQAARKIGRNYGTLISSEKSFHELLGDIPDLNESLGEELANTSITQQDLIGVEGVMKASFDDFAKSIDKLCTHMVSKAEVAARDLEKARIDMETEEILYGNRSSPSFGSYGQQSKQSAIRTSFFALRNNILEDLQETNSETEEEIRRNLSGLHKKMAEVQTSKGNTSRTEHDVSMDFLSSWKM</sequence>
<dbReference type="OrthoDB" id="6080065at2759"/>
<keyword evidence="4" id="KW-1185">Reference proteome</keyword>
<dbReference type="EMBL" id="CAJPWZ010002689">
    <property type="protein sequence ID" value="CAG2242983.1"/>
    <property type="molecule type" value="Genomic_DNA"/>
</dbReference>
<dbReference type="InterPro" id="IPR027267">
    <property type="entry name" value="AH/BAR_dom_sf"/>
</dbReference>
<feature type="region of interest" description="Disordered" evidence="1">
    <location>
        <begin position="155"/>
        <end position="228"/>
    </location>
</feature>
<dbReference type="SUPFAM" id="SSF103657">
    <property type="entry name" value="BAR/IMD domain-like"/>
    <property type="match status" value="1"/>
</dbReference>
<evidence type="ECO:0000259" key="2">
    <source>
        <dbReference type="Pfam" id="PF23265"/>
    </source>
</evidence>
<evidence type="ECO:0000313" key="3">
    <source>
        <dbReference type="EMBL" id="CAG2242983.1"/>
    </source>
</evidence>